<keyword evidence="1" id="KW-0472">Membrane</keyword>
<evidence type="ECO:0008006" key="4">
    <source>
        <dbReference type="Google" id="ProtNLM"/>
    </source>
</evidence>
<gene>
    <name evidence="2" type="ORF">CEY16_13160</name>
</gene>
<evidence type="ECO:0000256" key="1">
    <source>
        <dbReference type="SAM" id="Phobius"/>
    </source>
</evidence>
<accession>A0A2I0QR13</accession>
<organism evidence="2 3">
    <name type="scientific">Halalkalibacillus sediminis</name>
    <dbReference type="NCBI Taxonomy" id="2018042"/>
    <lineage>
        <taxon>Bacteria</taxon>
        <taxon>Bacillati</taxon>
        <taxon>Bacillota</taxon>
        <taxon>Bacilli</taxon>
        <taxon>Bacillales</taxon>
        <taxon>Bacillaceae</taxon>
        <taxon>Halalkalibacillus</taxon>
    </lineage>
</organism>
<keyword evidence="3" id="KW-1185">Reference proteome</keyword>
<dbReference type="RefSeq" id="WP_101332513.1">
    <property type="nucleotide sequence ID" value="NZ_PJNH01000004.1"/>
</dbReference>
<dbReference type="EMBL" id="PJNH01000004">
    <property type="protein sequence ID" value="PKR76763.1"/>
    <property type="molecule type" value="Genomic_DNA"/>
</dbReference>
<dbReference type="OrthoDB" id="2357278at2"/>
<evidence type="ECO:0000313" key="2">
    <source>
        <dbReference type="EMBL" id="PKR76763.1"/>
    </source>
</evidence>
<sequence length="168" mass="19577">MKKRYIFLTLTCLLTGGLFYLIHQAAPSPEMYSSNGNPVLLLIPLIFILFCILVALWSKVLAQSNLKISWLVIGMVVIIIHWSLGLVYQQVLFQNYRKILVDAHKEHYEVIDWAYINQATDTWVSTHVNGLLYNINTFFMFLTLSIFVSLIILLFNKYINNRNKNQYV</sequence>
<proteinExistence type="predicted"/>
<evidence type="ECO:0000313" key="3">
    <source>
        <dbReference type="Proteomes" id="UP000243524"/>
    </source>
</evidence>
<feature type="transmembrane region" description="Helical" evidence="1">
    <location>
        <begin position="41"/>
        <end position="61"/>
    </location>
</feature>
<dbReference type="Proteomes" id="UP000243524">
    <property type="component" value="Unassembled WGS sequence"/>
</dbReference>
<keyword evidence="1" id="KW-1133">Transmembrane helix</keyword>
<feature type="transmembrane region" description="Helical" evidence="1">
    <location>
        <begin position="131"/>
        <end position="155"/>
    </location>
</feature>
<comment type="caution">
    <text evidence="2">The sequence shown here is derived from an EMBL/GenBank/DDBJ whole genome shotgun (WGS) entry which is preliminary data.</text>
</comment>
<name>A0A2I0QR13_9BACI</name>
<protein>
    <recommendedName>
        <fullName evidence="4">DUF4199 domain-containing protein</fullName>
    </recommendedName>
</protein>
<feature type="transmembrane region" description="Helical" evidence="1">
    <location>
        <begin position="68"/>
        <end position="88"/>
    </location>
</feature>
<reference evidence="2 3" key="1">
    <citation type="submission" date="2017-06" db="EMBL/GenBank/DDBJ databases">
        <title>the draft geome sequence of Illustriluteabacillus marina B3227.</title>
        <authorList>
            <person name="He R.-H."/>
            <person name="Du Z.-J."/>
        </authorList>
    </citation>
    <scope>NUCLEOTIDE SEQUENCE [LARGE SCALE GENOMIC DNA]</scope>
    <source>
        <strain evidence="2 3">B3227</strain>
    </source>
</reference>
<keyword evidence="1" id="KW-0812">Transmembrane</keyword>
<dbReference type="AlphaFoldDB" id="A0A2I0QR13"/>